<gene>
    <name evidence="12" type="primary">hemW</name>
    <name evidence="12" type="ORF">ENS59_11715</name>
</gene>
<evidence type="ECO:0000256" key="9">
    <source>
        <dbReference type="ARBA" id="ARBA00023186"/>
    </source>
</evidence>
<protein>
    <recommendedName>
        <fullName evidence="3 10">Heme chaperone HemW</fullName>
    </recommendedName>
</protein>
<comment type="function">
    <text evidence="10">Probably acts as a heme chaperone, transferring heme to an unknown acceptor. Binds one molecule of heme per monomer, possibly covalently. Binds 1 [4Fe-4S] cluster. The cluster is coordinated with 3 cysteines and an exchangeable S-adenosyl-L-methionine.</text>
</comment>
<evidence type="ECO:0000256" key="10">
    <source>
        <dbReference type="RuleBase" id="RU364116"/>
    </source>
</evidence>
<keyword evidence="5 10" id="KW-0949">S-adenosyl-L-methionine</keyword>
<evidence type="ECO:0000256" key="4">
    <source>
        <dbReference type="ARBA" id="ARBA00022617"/>
    </source>
</evidence>
<dbReference type="SUPFAM" id="SSF102114">
    <property type="entry name" value="Radical SAM enzymes"/>
    <property type="match status" value="1"/>
</dbReference>
<dbReference type="EMBL" id="DSVL01000360">
    <property type="protein sequence ID" value="HFH30152.1"/>
    <property type="molecule type" value="Genomic_DNA"/>
</dbReference>
<proteinExistence type="inferred from homology"/>
<evidence type="ECO:0000256" key="5">
    <source>
        <dbReference type="ARBA" id="ARBA00022691"/>
    </source>
</evidence>
<dbReference type="GO" id="GO:0005737">
    <property type="term" value="C:cytoplasm"/>
    <property type="evidence" value="ECO:0007669"/>
    <property type="project" value="UniProtKB-SubCell"/>
</dbReference>
<sequence>MTASLYIHIPFCVSHCDYCDFYSEIASKADCAGSRLLDTYVETLKRELDFVFDFYKLPSVPTLYIGGGTPSVLGRKGLEAILLHLSGLLESWPVEVTVEANPESADRDILAMLKDRGVNRLSLGIQSLNEASRRSVRRSGTVAQCLTALELASDFFPHAFSVDLMAGLPFQTAAGLCDDITIVLASGADHVSLYALILEESTPLAEQVRSGQKVLPSEEEAEDIWLAGRNALTLQGLLPYEVSNFALPGRESRHNMRYWRMESWVGCGPGASSTLIDEPLGRGKRYTNRADLAAYLAWDGKGLPPGEEEVLDRNTLLKESLMMGFRTIQGPDETLFEGRFHQPISALIPQTLGRWRSRGLLQENRLALTAEGLLLLNSFLVDAFQELEQQGL</sequence>
<dbReference type="InterPro" id="IPR034505">
    <property type="entry name" value="Coproporphyrinogen-III_oxidase"/>
</dbReference>
<keyword evidence="10" id="KW-0004">4Fe-4S</keyword>
<dbReference type="InterPro" id="IPR006638">
    <property type="entry name" value="Elp3/MiaA/NifB-like_rSAM"/>
</dbReference>
<keyword evidence="4 10" id="KW-0349">Heme</keyword>
<dbReference type="InterPro" id="IPR010723">
    <property type="entry name" value="HemN_C"/>
</dbReference>
<dbReference type="Pfam" id="PF06969">
    <property type="entry name" value="HemN_C"/>
    <property type="match status" value="1"/>
</dbReference>
<comment type="similarity">
    <text evidence="2">Belongs to the anaerobic coproporphyrinogen-III oxidase family. HemW subfamily.</text>
</comment>
<evidence type="ECO:0000313" key="12">
    <source>
        <dbReference type="EMBL" id="HFH30152.1"/>
    </source>
</evidence>
<dbReference type="GO" id="GO:0051539">
    <property type="term" value="F:4 iron, 4 sulfur cluster binding"/>
    <property type="evidence" value="ECO:0007669"/>
    <property type="project" value="UniProtKB-UniRule"/>
</dbReference>
<dbReference type="SFLD" id="SFLDF00562">
    <property type="entry name" value="HemN-like__clustered_with_heat"/>
    <property type="match status" value="1"/>
</dbReference>
<dbReference type="PANTHER" id="PTHR13932">
    <property type="entry name" value="COPROPORPHYRINIGEN III OXIDASE"/>
    <property type="match status" value="1"/>
</dbReference>
<evidence type="ECO:0000256" key="6">
    <source>
        <dbReference type="ARBA" id="ARBA00022723"/>
    </source>
</evidence>
<dbReference type="NCBIfam" id="TIGR00539">
    <property type="entry name" value="hemN_rel"/>
    <property type="match status" value="1"/>
</dbReference>
<dbReference type="InterPro" id="IPR007197">
    <property type="entry name" value="rSAM"/>
</dbReference>
<keyword evidence="9 10" id="KW-0143">Chaperone</keyword>
<dbReference type="InterPro" id="IPR004559">
    <property type="entry name" value="HemW-like"/>
</dbReference>
<keyword evidence="8 10" id="KW-0411">Iron-sulfur</keyword>
<evidence type="ECO:0000256" key="1">
    <source>
        <dbReference type="ARBA" id="ARBA00001966"/>
    </source>
</evidence>
<organism evidence="12">
    <name type="scientific">Gracilinema caldarium</name>
    <dbReference type="NCBI Taxonomy" id="215591"/>
    <lineage>
        <taxon>Bacteria</taxon>
        <taxon>Pseudomonadati</taxon>
        <taxon>Spirochaetota</taxon>
        <taxon>Spirochaetia</taxon>
        <taxon>Spirochaetales</taxon>
        <taxon>Breznakiellaceae</taxon>
        <taxon>Gracilinema</taxon>
    </lineage>
</organism>
<evidence type="ECO:0000256" key="3">
    <source>
        <dbReference type="ARBA" id="ARBA00017228"/>
    </source>
</evidence>
<evidence type="ECO:0000259" key="11">
    <source>
        <dbReference type="PROSITE" id="PS51918"/>
    </source>
</evidence>
<dbReference type="InterPro" id="IPR013785">
    <property type="entry name" value="Aldolase_TIM"/>
</dbReference>
<dbReference type="GO" id="GO:0006779">
    <property type="term" value="P:porphyrin-containing compound biosynthetic process"/>
    <property type="evidence" value="ECO:0007669"/>
    <property type="project" value="InterPro"/>
</dbReference>
<dbReference type="SFLD" id="SFLDG01065">
    <property type="entry name" value="anaerobic_coproporphyrinogen-I"/>
    <property type="match status" value="1"/>
</dbReference>
<feature type="domain" description="Radical SAM core" evidence="11">
    <location>
        <begin position="1"/>
        <end position="241"/>
    </location>
</feature>
<dbReference type="PANTHER" id="PTHR13932:SF5">
    <property type="entry name" value="RADICAL S-ADENOSYL METHIONINE DOMAIN-CONTAINING PROTEIN 1, MITOCHONDRIAL"/>
    <property type="match status" value="1"/>
</dbReference>
<reference evidence="12" key="1">
    <citation type="journal article" date="2020" name="mSystems">
        <title>Genome- and Community-Level Interaction Insights into Carbon Utilization and Element Cycling Functions of Hydrothermarchaeota in Hydrothermal Sediment.</title>
        <authorList>
            <person name="Zhou Z."/>
            <person name="Liu Y."/>
            <person name="Xu W."/>
            <person name="Pan J."/>
            <person name="Luo Z.H."/>
            <person name="Li M."/>
        </authorList>
    </citation>
    <scope>NUCLEOTIDE SEQUENCE [LARGE SCALE GENOMIC DNA]</scope>
    <source>
        <strain evidence="12">SpSt-503</strain>
    </source>
</reference>
<keyword evidence="6 10" id="KW-0479">Metal-binding</keyword>
<name>A0A7C3E322_9SPIR</name>
<evidence type="ECO:0000256" key="7">
    <source>
        <dbReference type="ARBA" id="ARBA00023004"/>
    </source>
</evidence>
<keyword evidence="7 10" id="KW-0408">Iron</keyword>
<dbReference type="Pfam" id="PF04055">
    <property type="entry name" value="Radical_SAM"/>
    <property type="match status" value="1"/>
</dbReference>
<dbReference type="Gene3D" id="3.20.20.70">
    <property type="entry name" value="Aldolase class I"/>
    <property type="match status" value="1"/>
</dbReference>
<dbReference type="SFLD" id="SFLDS00029">
    <property type="entry name" value="Radical_SAM"/>
    <property type="match status" value="1"/>
</dbReference>
<comment type="cofactor">
    <cofactor evidence="1">
        <name>[4Fe-4S] cluster</name>
        <dbReference type="ChEBI" id="CHEBI:49883"/>
    </cofactor>
</comment>
<dbReference type="PROSITE" id="PS51918">
    <property type="entry name" value="RADICAL_SAM"/>
    <property type="match status" value="1"/>
</dbReference>
<dbReference type="GO" id="GO:0004109">
    <property type="term" value="F:coproporphyrinogen oxidase activity"/>
    <property type="evidence" value="ECO:0007669"/>
    <property type="project" value="InterPro"/>
</dbReference>
<dbReference type="GO" id="GO:0046872">
    <property type="term" value="F:metal ion binding"/>
    <property type="evidence" value="ECO:0007669"/>
    <property type="project" value="UniProtKB-UniRule"/>
</dbReference>
<evidence type="ECO:0000256" key="8">
    <source>
        <dbReference type="ARBA" id="ARBA00023014"/>
    </source>
</evidence>
<accession>A0A7C3E322</accession>
<dbReference type="SMART" id="SM00729">
    <property type="entry name" value="Elp3"/>
    <property type="match status" value="1"/>
</dbReference>
<dbReference type="InterPro" id="IPR058240">
    <property type="entry name" value="rSAM_sf"/>
</dbReference>
<comment type="subcellular location">
    <subcellularLocation>
        <location evidence="10">Cytoplasm</location>
    </subcellularLocation>
</comment>
<comment type="caution">
    <text evidence="12">The sequence shown here is derived from an EMBL/GenBank/DDBJ whole genome shotgun (WGS) entry which is preliminary data.</text>
</comment>
<dbReference type="AlphaFoldDB" id="A0A7C3E322"/>
<evidence type="ECO:0000256" key="2">
    <source>
        <dbReference type="ARBA" id="ARBA00006100"/>
    </source>
</evidence>
<keyword evidence="10" id="KW-0963">Cytoplasm</keyword>